<dbReference type="RefSeq" id="WP_207001898.1">
    <property type="nucleotide sequence ID" value="NZ_JAEKJR010000002.1"/>
</dbReference>
<evidence type="ECO:0000256" key="2">
    <source>
        <dbReference type="SAM" id="SignalP"/>
    </source>
</evidence>
<feature type="domain" description="Carbohydrate esterase 2 N-terminal" evidence="4">
    <location>
        <begin position="37"/>
        <end position="138"/>
    </location>
</feature>
<dbReference type="Gene3D" id="2.60.120.260">
    <property type="entry name" value="Galactose-binding domain-like"/>
    <property type="match status" value="2"/>
</dbReference>
<protein>
    <submittedName>
        <fullName evidence="5">Uncharacterized protein</fullName>
    </submittedName>
</protein>
<evidence type="ECO:0000259" key="4">
    <source>
        <dbReference type="Pfam" id="PF17996"/>
    </source>
</evidence>
<dbReference type="Gene3D" id="3.40.50.1110">
    <property type="entry name" value="SGNH hydrolase"/>
    <property type="match status" value="1"/>
</dbReference>
<dbReference type="InterPro" id="IPR040794">
    <property type="entry name" value="CE2_N"/>
</dbReference>
<keyword evidence="2" id="KW-0732">Signal</keyword>
<dbReference type="InterPro" id="IPR001087">
    <property type="entry name" value="GDSL"/>
</dbReference>
<keyword evidence="1" id="KW-0378">Hydrolase</keyword>
<reference evidence="5 6" key="1">
    <citation type="submission" date="2020-12" db="EMBL/GenBank/DDBJ databases">
        <title>Oil enriched cultivation method for isolating marine PHA-producing bacteria.</title>
        <authorList>
            <person name="Zheng W."/>
            <person name="Yu S."/>
            <person name="Huang Y."/>
        </authorList>
    </citation>
    <scope>NUCLEOTIDE SEQUENCE [LARGE SCALE GENOMIC DNA]</scope>
    <source>
        <strain evidence="5 6">SN0-2</strain>
    </source>
</reference>
<proteinExistence type="predicted"/>
<dbReference type="InterPro" id="IPR052762">
    <property type="entry name" value="PCW_deacetylase/CE"/>
</dbReference>
<dbReference type="InterPro" id="IPR008979">
    <property type="entry name" value="Galactose-bd-like_sf"/>
</dbReference>
<accession>A0ABS3E7J6</accession>
<evidence type="ECO:0000313" key="6">
    <source>
        <dbReference type="Proteomes" id="UP000664293"/>
    </source>
</evidence>
<dbReference type="EMBL" id="JAEKJR010000002">
    <property type="protein sequence ID" value="MBN8431298.1"/>
    <property type="molecule type" value="Genomic_DNA"/>
</dbReference>
<dbReference type="InterPro" id="IPR036514">
    <property type="entry name" value="SGNH_hydro_sf"/>
</dbReference>
<feature type="signal peptide" evidence="2">
    <location>
        <begin position="1"/>
        <end position="25"/>
    </location>
</feature>
<dbReference type="Pfam" id="PF17996">
    <property type="entry name" value="CE2_N"/>
    <property type="match status" value="1"/>
</dbReference>
<keyword evidence="6" id="KW-1185">Reference proteome</keyword>
<sequence>MKKRISTGGLLVALLLIVTAIPASALTVSPDDSGIRYTGRWNFDNPQEPWIGWQGSTIEIQFQGSSISADLNPGDSHEYFRVILNGVPSEQLIRLEPGRTTVTLASGLATNQSHHLVLMKETFYGTNSVFYGFDIANGVVQTLPPRPALRIAYFGDSNMDGTSLYSEKDQQGNDPLSSESGTYYAYPATVARMLGAEMHLQAAGGATLSGPGDNTVAKFIYSPDWYNQDQNYRSGFNPHVIVVNAGANDISGIKGKQQKSKVKDRFRLVVSELRNVYGETPHIVLYNAYGWDLDEPANYTHELISEIGGKISVMLYPWMWEQWHGSMVEHAGQARLLAEHITNLGLGFSIVQPAEIFDGFGRNFDVANGSFEYAARTGFEAFGWRYVDDGVERVYDPAGAADGNYYIRLAVGDRVHQGGDATGDFQPGATSGGQTYVVRAMVRGTGTEPTAQIIADFEEQALYGRSNAQTRSFAVDGVWREYTATFTAPDGTWKTYINLKSAGGTVEFDDVRMSAQ</sequence>
<feature type="domain" description="CBM-cenC" evidence="3">
    <location>
        <begin position="368"/>
        <end position="495"/>
    </location>
</feature>
<evidence type="ECO:0000256" key="1">
    <source>
        <dbReference type="ARBA" id="ARBA00022801"/>
    </source>
</evidence>
<dbReference type="Pfam" id="PF02018">
    <property type="entry name" value="CBM_4_9"/>
    <property type="match status" value="1"/>
</dbReference>
<name>A0ABS3E7J6_9GAMM</name>
<dbReference type="InterPro" id="IPR003305">
    <property type="entry name" value="CenC_carb-bd"/>
</dbReference>
<dbReference type="PANTHER" id="PTHR37834">
    <property type="entry name" value="GDSL-LIKE LIPASE/ACYLHYDROLASE DOMAIN PROTEIN (AFU_ORTHOLOGUE AFUA_2G00620)"/>
    <property type="match status" value="1"/>
</dbReference>
<organism evidence="5 6">
    <name type="scientific">Microbulbifer salipaludis</name>
    <dbReference type="NCBI Taxonomy" id="187980"/>
    <lineage>
        <taxon>Bacteria</taxon>
        <taxon>Pseudomonadati</taxon>
        <taxon>Pseudomonadota</taxon>
        <taxon>Gammaproteobacteria</taxon>
        <taxon>Cellvibrionales</taxon>
        <taxon>Microbulbiferaceae</taxon>
        <taxon>Microbulbifer</taxon>
    </lineage>
</organism>
<dbReference type="Pfam" id="PF00657">
    <property type="entry name" value="Lipase_GDSL"/>
    <property type="match status" value="1"/>
</dbReference>
<evidence type="ECO:0000313" key="5">
    <source>
        <dbReference type="EMBL" id="MBN8431298.1"/>
    </source>
</evidence>
<dbReference type="PANTHER" id="PTHR37834:SF2">
    <property type="entry name" value="ESTERASE, SGNH HYDROLASE-TYPE"/>
    <property type="match status" value="1"/>
</dbReference>
<gene>
    <name evidence="5" type="ORF">JF535_10600</name>
</gene>
<evidence type="ECO:0000259" key="3">
    <source>
        <dbReference type="Pfam" id="PF02018"/>
    </source>
</evidence>
<comment type="caution">
    <text evidence="5">The sequence shown here is derived from an EMBL/GenBank/DDBJ whole genome shotgun (WGS) entry which is preliminary data.</text>
</comment>
<feature type="chain" id="PRO_5047368257" evidence="2">
    <location>
        <begin position="26"/>
        <end position="516"/>
    </location>
</feature>
<dbReference type="SUPFAM" id="SSF49785">
    <property type="entry name" value="Galactose-binding domain-like"/>
    <property type="match status" value="1"/>
</dbReference>
<dbReference type="Proteomes" id="UP000664293">
    <property type="component" value="Unassembled WGS sequence"/>
</dbReference>
<dbReference type="SUPFAM" id="SSF52266">
    <property type="entry name" value="SGNH hydrolase"/>
    <property type="match status" value="1"/>
</dbReference>